<feature type="transmembrane region" description="Helical" evidence="1">
    <location>
        <begin position="327"/>
        <end position="347"/>
    </location>
</feature>
<keyword evidence="1" id="KW-0812">Transmembrane</keyword>
<gene>
    <name evidence="2" type="ORF">DXC13_09070</name>
</gene>
<feature type="transmembrane region" description="Helical" evidence="1">
    <location>
        <begin position="134"/>
        <end position="151"/>
    </location>
</feature>
<feature type="transmembrane region" description="Helical" evidence="1">
    <location>
        <begin position="7"/>
        <end position="26"/>
    </location>
</feature>
<evidence type="ECO:0008006" key="4">
    <source>
        <dbReference type="Google" id="ProtNLM"/>
    </source>
</evidence>
<organism evidence="2 3">
    <name type="scientific">Agathobacter rectalis</name>
    <dbReference type="NCBI Taxonomy" id="39491"/>
    <lineage>
        <taxon>Bacteria</taxon>
        <taxon>Bacillati</taxon>
        <taxon>Bacillota</taxon>
        <taxon>Clostridia</taxon>
        <taxon>Lachnospirales</taxon>
        <taxon>Lachnospiraceae</taxon>
        <taxon>Agathobacter</taxon>
    </lineage>
</organism>
<protein>
    <recommendedName>
        <fullName evidence="4">O-antigen ligase domain-containing protein</fullName>
    </recommendedName>
</protein>
<evidence type="ECO:0000313" key="2">
    <source>
        <dbReference type="EMBL" id="RGM49373.1"/>
    </source>
</evidence>
<dbReference type="RefSeq" id="WP_117715070.1">
    <property type="nucleotide sequence ID" value="NZ_QSTI01000012.1"/>
</dbReference>
<feature type="transmembrane region" description="Helical" evidence="1">
    <location>
        <begin position="216"/>
        <end position="234"/>
    </location>
</feature>
<reference evidence="2 3" key="1">
    <citation type="submission" date="2018-08" db="EMBL/GenBank/DDBJ databases">
        <title>A genome reference for cultivated species of the human gut microbiota.</title>
        <authorList>
            <person name="Zou Y."/>
            <person name="Xue W."/>
            <person name="Luo G."/>
        </authorList>
    </citation>
    <scope>NUCLEOTIDE SEQUENCE [LARGE SCALE GENOMIC DNA]</scope>
    <source>
        <strain evidence="2 3">OM08-12AT</strain>
    </source>
</reference>
<dbReference type="EMBL" id="QSTI01000012">
    <property type="protein sequence ID" value="RGM49373.1"/>
    <property type="molecule type" value="Genomic_DNA"/>
</dbReference>
<dbReference type="Proteomes" id="UP000260717">
    <property type="component" value="Unassembled WGS sequence"/>
</dbReference>
<comment type="caution">
    <text evidence="2">The sequence shown here is derived from an EMBL/GenBank/DDBJ whole genome shotgun (WGS) entry which is preliminary data.</text>
</comment>
<sequence>MGKRIKLIDLFYYLAWCFLLVGEFYIYKNNQIRNILSVMAILFCILVIVMNKYTIKEFFYFIVFLGIAMNIKSNTNTEAVLILVIFIFASKNRIKKDLFYLIYLVQIIKFVIYIFLFTPYAYFINNLKDSSDWITANGLGLLFFEIVAIYFCYKSFKNKINVSIVERCTIIVGILIMYAYTGCKTAVICTLFLTFSDKLDYLMIIGKFIRKNLSKIIIGLIIFIICIAVFNEAYDFKSWGTFGARFTSMQIYLKQYQISMWGTLIDRDFGPLDLGYFAMVLQYGIVFSVLFFAGLVILIRKLKNNTILLNVLISMIMYMLVERSCFSISRNPLLILFSLLFFSNLLYNEKNYKIVKEDENV</sequence>
<keyword evidence="1" id="KW-0472">Membrane</keyword>
<feature type="transmembrane region" description="Helical" evidence="1">
    <location>
        <begin position="58"/>
        <end position="88"/>
    </location>
</feature>
<feature type="transmembrane region" description="Helical" evidence="1">
    <location>
        <begin position="32"/>
        <end position="51"/>
    </location>
</feature>
<feature type="transmembrane region" description="Helical" evidence="1">
    <location>
        <begin position="274"/>
        <end position="298"/>
    </location>
</feature>
<accession>A0A3E4X4G3</accession>
<name>A0A3E4X4G3_9FIRM</name>
<evidence type="ECO:0000313" key="3">
    <source>
        <dbReference type="Proteomes" id="UP000260717"/>
    </source>
</evidence>
<evidence type="ECO:0000256" key="1">
    <source>
        <dbReference type="SAM" id="Phobius"/>
    </source>
</evidence>
<dbReference type="AlphaFoldDB" id="A0A3E4X4G3"/>
<proteinExistence type="predicted"/>
<feature type="transmembrane region" description="Helical" evidence="1">
    <location>
        <begin position="305"/>
        <end position="321"/>
    </location>
</feature>
<keyword evidence="1" id="KW-1133">Transmembrane helix</keyword>
<feature type="transmembrane region" description="Helical" evidence="1">
    <location>
        <begin position="100"/>
        <end position="122"/>
    </location>
</feature>